<dbReference type="EMBL" id="DYWV01000127">
    <property type="protein sequence ID" value="HJF40030.1"/>
    <property type="molecule type" value="Genomic_DNA"/>
</dbReference>
<name>A0A921KIV5_9FIRM</name>
<dbReference type="Gene3D" id="2.160.20.60">
    <property type="entry name" value="Glutamate synthase, alpha subunit, C-terminal domain"/>
    <property type="match status" value="1"/>
</dbReference>
<accession>A0A921KIV5</accession>
<feature type="domain" description="Glutamate synthase alpha subunit C-terminal" evidence="1">
    <location>
        <begin position="1"/>
        <end position="120"/>
    </location>
</feature>
<dbReference type="AlphaFoldDB" id="A0A921KIV5"/>
<dbReference type="InterPro" id="IPR051394">
    <property type="entry name" value="Glutamate_Synthase"/>
</dbReference>
<comment type="caution">
    <text evidence="2">The sequence shown here is derived from an EMBL/GenBank/DDBJ whole genome shotgun (WGS) entry which is preliminary data.</text>
</comment>
<gene>
    <name evidence="2" type="ORF">K8V91_03820</name>
</gene>
<protein>
    <submittedName>
        <fullName evidence="2">Glutamate synthase subunit alpha</fullName>
    </submittedName>
</protein>
<evidence type="ECO:0000313" key="3">
    <source>
        <dbReference type="Proteomes" id="UP000749320"/>
    </source>
</evidence>
<dbReference type="GO" id="GO:0016491">
    <property type="term" value="F:oxidoreductase activity"/>
    <property type="evidence" value="ECO:0007669"/>
    <property type="project" value="InterPro"/>
</dbReference>
<dbReference type="PANTHER" id="PTHR43100">
    <property type="entry name" value="GLUTAMATE SYNTHASE [NADPH] SMALL CHAIN"/>
    <property type="match status" value="1"/>
</dbReference>
<evidence type="ECO:0000259" key="1">
    <source>
        <dbReference type="Pfam" id="PF01493"/>
    </source>
</evidence>
<dbReference type="Proteomes" id="UP000749320">
    <property type="component" value="Unassembled WGS sequence"/>
</dbReference>
<dbReference type="PANTHER" id="PTHR43100:SF1">
    <property type="entry name" value="GLUTAMATE SYNTHASE [NADPH] SMALL CHAIN"/>
    <property type="match status" value="1"/>
</dbReference>
<sequence length="198" mass="21937">GGHLAIYPNSKAKYNSHDNVIIGNVALYGATSGEVYVNGLAGERFAVRNSGAIAIVEGCGDHGLEYMTGGKVVILGKTGKNLAAGMSGGIAYVLDQDHDLDKRLNKEMVLMEEVTNSQDQDELYDLINKHFKATASPFAKTILNDYINWLPHFKKLVPKDYQKIMTIIKEYEDRGYPLEAAKLEAFNRMHGIKEEYHG</sequence>
<evidence type="ECO:0000313" key="2">
    <source>
        <dbReference type="EMBL" id="HJF40030.1"/>
    </source>
</evidence>
<dbReference type="SUPFAM" id="SSF69336">
    <property type="entry name" value="Alpha subunit of glutamate synthase, C-terminal domain"/>
    <property type="match status" value="1"/>
</dbReference>
<dbReference type="InterPro" id="IPR002489">
    <property type="entry name" value="Glu_synth_asu_C"/>
</dbReference>
<reference evidence="2" key="2">
    <citation type="submission" date="2021-09" db="EMBL/GenBank/DDBJ databases">
        <authorList>
            <person name="Gilroy R."/>
        </authorList>
    </citation>
    <scope>NUCLEOTIDE SEQUENCE</scope>
    <source>
        <strain evidence="2">CHK193-16274</strain>
    </source>
</reference>
<dbReference type="InterPro" id="IPR036485">
    <property type="entry name" value="Glu_synth_asu_C_sf"/>
</dbReference>
<proteinExistence type="predicted"/>
<organism evidence="2 3">
    <name type="scientific">Thomasclavelia spiroformis</name>
    <dbReference type="NCBI Taxonomy" id="29348"/>
    <lineage>
        <taxon>Bacteria</taxon>
        <taxon>Bacillati</taxon>
        <taxon>Bacillota</taxon>
        <taxon>Erysipelotrichia</taxon>
        <taxon>Erysipelotrichales</taxon>
        <taxon>Coprobacillaceae</taxon>
        <taxon>Thomasclavelia</taxon>
    </lineage>
</organism>
<feature type="non-terminal residue" evidence="2">
    <location>
        <position position="1"/>
    </location>
</feature>
<reference evidence="2" key="1">
    <citation type="journal article" date="2021" name="PeerJ">
        <title>Extensive microbial diversity within the chicken gut microbiome revealed by metagenomics and culture.</title>
        <authorList>
            <person name="Gilroy R."/>
            <person name="Ravi A."/>
            <person name="Getino M."/>
            <person name="Pursley I."/>
            <person name="Horton D.L."/>
            <person name="Alikhan N.F."/>
            <person name="Baker D."/>
            <person name="Gharbi K."/>
            <person name="Hall N."/>
            <person name="Watson M."/>
            <person name="Adriaenssens E.M."/>
            <person name="Foster-Nyarko E."/>
            <person name="Jarju S."/>
            <person name="Secka A."/>
            <person name="Antonio M."/>
            <person name="Oren A."/>
            <person name="Chaudhuri R.R."/>
            <person name="La Ragione R."/>
            <person name="Hildebrand F."/>
            <person name="Pallen M.J."/>
        </authorList>
    </citation>
    <scope>NUCLEOTIDE SEQUENCE</scope>
    <source>
        <strain evidence="2">CHK193-16274</strain>
    </source>
</reference>
<dbReference type="Pfam" id="PF01493">
    <property type="entry name" value="GXGXG"/>
    <property type="match status" value="1"/>
</dbReference>